<evidence type="ECO:0000256" key="4">
    <source>
        <dbReference type="ARBA" id="ARBA00022737"/>
    </source>
</evidence>
<sequence>MSQKAIKAQQESSKLAAEAVSNHRTITAFSSQDQILKMLQTAHGGPRKENVRQSLFAGLGLGTAQLLNVCIMAFDFWYGGKLISQGYITAKTLTETFIILDSTGVVIAQAASMTLDLAKSTEVVGSLFAILDRSRGI</sequence>
<evidence type="ECO:0000313" key="10">
    <source>
        <dbReference type="EMBL" id="KAE8691551.1"/>
    </source>
</evidence>
<keyword evidence="3 8" id="KW-0812">Transmembrane</keyword>
<dbReference type="Pfam" id="PF00664">
    <property type="entry name" value="ABC_membrane"/>
    <property type="match status" value="1"/>
</dbReference>
<proteinExistence type="inferred from homology"/>
<evidence type="ECO:0000313" key="11">
    <source>
        <dbReference type="Proteomes" id="UP000436088"/>
    </source>
</evidence>
<evidence type="ECO:0000259" key="9">
    <source>
        <dbReference type="PROSITE" id="PS50929"/>
    </source>
</evidence>
<comment type="caution">
    <text evidence="10">The sequence shown here is derived from an EMBL/GenBank/DDBJ whole genome shotgun (WGS) entry which is preliminary data.</text>
</comment>
<reference evidence="10" key="1">
    <citation type="submission" date="2019-09" db="EMBL/GenBank/DDBJ databases">
        <title>Draft genome information of white flower Hibiscus syriacus.</title>
        <authorList>
            <person name="Kim Y.-M."/>
        </authorList>
    </citation>
    <scope>NUCLEOTIDE SEQUENCE [LARGE SCALE GENOMIC DNA]</scope>
    <source>
        <strain evidence="10">YM2019G1</strain>
    </source>
</reference>
<evidence type="ECO:0000256" key="7">
    <source>
        <dbReference type="ARBA" id="ARBA00023180"/>
    </source>
</evidence>
<keyword evidence="11" id="KW-1185">Reference proteome</keyword>
<dbReference type="GO" id="GO:0016020">
    <property type="term" value="C:membrane"/>
    <property type="evidence" value="ECO:0007669"/>
    <property type="project" value="InterPro"/>
</dbReference>
<keyword evidence="6 8" id="KW-0472">Membrane</keyword>
<name>A0A6A2ZHS0_HIBSY</name>
<feature type="transmembrane region" description="Helical" evidence="8">
    <location>
        <begin position="55"/>
        <end position="78"/>
    </location>
</feature>
<dbReference type="PANTHER" id="PTHR45136">
    <property type="entry name" value="ABC TRANSPORTER DOMAIN-CONTAINING PROTEIN"/>
    <property type="match status" value="1"/>
</dbReference>
<evidence type="ECO:0000256" key="1">
    <source>
        <dbReference type="ARBA" id="ARBA00007577"/>
    </source>
</evidence>
<dbReference type="Gene3D" id="1.20.1560.10">
    <property type="entry name" value="ABC transporter type 1, transmembrane domain"/>
    <property type="match status" value="1"/>
</dbReference>
<dbReference type="AlphaFoldDB" id="A0A6A2ZHS0"/>
<dbReference type="Proteomes" id="UP000436088">
    <property type="component" value="Unassembled WGS sequence"/>
</dbReference>
<evidence type="ECO:0000256" key="8">
    <source>
        <dbReference type="SAM" id="Phobius"/>
    </source>
</evidence>
<dbReference type="InterPro" id="IPR011527">
    <property type="entry name" value="ABC1_TM_dom"/>
</dbReference>
<dbReference type="GO" id="GO:0005524">
    <property type="term" value="F:ATP binding"/>
    <property type="evidence" value="ECO:0007669"/>
    <property type="project" value="InterPro"/>
</dbReference>
<evidence type="ECO:0000256" key="3">
    <source>
        <dbReference type="ARBA" id="ARBA00022692"/>
    </source>
</evidence>
<dbReference type="PROSITE" id="PS50929">
    <property type="entry name" value="ABC_TM1F"/>
    <property type="match status" value="1"/>
</dbReference>
<comment type="similarity">
    <text evidence="1">Belongs to the ABC transporter superfamily. ABCB family. Multidrug resistance exporter (TC 3.A.1.201) subfamily.</text>
</comment>
<dbReference type="SUPFAM" id="SSF90123">
    <property type="entry name" value="ABC transporter transmembrane region"/>
    <property type="match status" value="1"/>
</dbReference>
<evidence type="ECO:0000256" key="5">
    <source>
        <dbReference type="ARBA" id="ARBA00022989"/>
    </source>
</evidence>
<dbReference type="PANTHER" id="PTHR45136:SF2">
    <property type="entry name" value="ABC TRANSPORTER DOMAIN-CONTAINING PROTEIN"/>
    <property type="match status" value="1"/>
</dbReference>
<keyword evidence="4" id="KW-0677">Repeat</keyword>
<dbReference type="EMBL" id="VEPZ02001148">
    <property type="protein sequence ID" value="KAE8691551.1"/>
    <property type="molecule type" value="Genomic_DNA"/>
</dbReference>
<feature type="domain" description="ABC transmembrane type-1" evidence="9">
    <location>
        <begin position="1"/>
        <end position="119"/>
    </location>
</feature>
<keyword evidence="5 8" id="KW-1133">Transmembrane helix</keyword>
<protein>
    <recommendedName>
        <fullName evidence="9">ABC transmembrane type-1 domain-containing protein</fullName>
    </recommendedName>
</protein>
<gene>
    <name evidence="10" type="ORF">F3Y22_tig00110889pilonHSYRG00040</name>
</gene>
<evidence type="ECO:0000256" key="6">
    <source>
        <dbReference type="ARBA" id="ARBA00023136"/>
    </source>
</evidence>
<dbReference type="GO" id="GO:0140359">
    <property type="term" value="F:ABC-type transporter activity"/>
    <property type="evidence" value="ECO:0007669"/>
    <property type="project" value="InterPro"/>
</dbReference>
<keyword evidence="2" id="KW-0813">Transport</keyword>
<keyword evidence="7" id="KW-0325">Glycoprotein</keyword>
<evidence type="ECO:0000256" key="2">
    <source>
        <dbReference type="ARBA" id="ARBA00022448"/>
    </source>
</evidence>
<accession>A0A6A2ZHS0</accession>
<organism evidence="10 11">
    <name type="scientific">Hibiscus syriacus</name>
    <name type="common">Rose of Sharon</name>
    <dbReference type="NCBI Taxonomy" id="106335"/>
    <lineage>
        <taxon>Eukaryota</taxon>
        <taxon>Viridiplantae</taxon>
        <taxon>Streptophyta</taxon>
        <taxon>Embryophyta</taxon>
        <taxon>Tracheophyta</taxon>
        <taxon>Spermatophyta</taxon>
        <taxon>Magnoliopsida</taxon>
        <taxon>eudicotyledons</taxon>
        <taxon>Gunneridae</taxon>
        <taxon>Pentapetalae</taxon>
        <taxon>rosids</taxon>
        <taxon>malvids</taxon>
        <taxon>Malvales</taxon>
        <taxon>Malvaceae</taxon>
        <taxon>Malvoideae</taxon>
        <taxon>Hibiscus</taxon>
    </lineage>
</organism>
<dbReference type="InterPro" id="IPR036640">
    <property type="entry name" value="ABC1_TM_sf"/>
</dbReference>